<feature type="compositionally biased region" description="Low complexity" evidence="1">
    <location>
        <begin position="119"/>
        <end position="140"/>
    </location>
</feature>
<dbReference type="Proteomes" id="UP000077684">
    <property type="component" value="Unassembled WGS sequence"/>
</dbReference>
<reference evidence="2" key="2">
    <citation type="journal article" date="2019" name="IMA Fungus">
        <title>Genome sequencing and comparison of five Tilletia species to identify candidate genes for the detection of regulated species infecting wheat.</title>
        <authorList>
            <person name="Nguyen H.D.T."/>
            <person name="Sultana T."/>
            <person name="Kesanakurti P."/>
            <person name="Hambleton S."/>
        </authorList>
    </citation>
    <scope>NUCLEOTIDE SEQUENCE</scope>
    <source>
        <strain evidence="2">DAOMC 236426</strain>
    </source>
</reference>
<dbReference type="AlphaFoldDB" id="A0A8X7MHP7"/>
<comment type="caution">
    <text evidence="2">The sequence shown here is derived from an EMBL/GenBank/DDBJ whole genome shotgun (WGS) entry which is preliminary data.</text>
</comment>
<name>A0A8X7MHP7_9BASI</name>
<evidence type="ECO:0000313" key="3">
    <source>
        <dbReference type="Proteomes" id="UP000077684"/>
    </source>
</evidence>
<keyword evidence="3" id="KW-1185">Reference proteome</keyword>
<gene>
    <name evidence="2" type="ORF">A4X06_0g9942</name>
</gene>
<protein>
    <submittedName>
        <fullName evidence="2">Uncharacterized protein</fullName>
    </submittedName>
</protein>
<accession>A0A8X7MHP7</accession>
<feature type="region of interest" description="Disordered" evidence="1">
    <location>
        <begin position="87"/>
        <end position="160"/>
    </location>
</feature>
<evidence type="ECO:0000313" key="2">
    <source>
        <dbReference type="EMBL" id="KAE8235173.1"/>
    </source>
</evidence>
<dbReference type="EMBL" id="LWDE02003672">
    <property type="protein sequence ID" value="KAE8235173.1"/>
    <property type="molecule type" value="Genomic_DNA"/>
</dbReference>
<organism evidence="2 3">
    <name type="scientific">Tilletia controversa</name>
    <name type="common">dwarf bunt fungus</name>
    <dbReference type="NCBI Taxonomy" id="13291"/>
    <lineage>
        <taxon>Eukaryota</taxon>
        <taxon>Fungi</taxon>
        <taxon>Dikarya</taxon>
        <taxon>Basidiomycota</taxon>
        <taxon>Ustilaginomycotina</taxon>
        <taxon>Exobasidiomycetes</taxon>
        <taxon>Tilletiales</taxon>
        <taxon>Tilletiaceae</taxon>
        <taxon>Tilletia</taxon>
    </lineage>
</organism>
<reference evidence="2" key="1">
    <citation type="submission" date="2016-04" db="EMBL/GenBank/DDBJ databases">
        <authorList>
            <person name="Nguyen H.D."/>
            <person name="Samba Siva P."/>
            <person name="Cullis J."/>
            <person name="Levesque C.A."/>
            <person name="Hambleton S."/>
        </authorList>
    </citation>
    <scope>NUCLEOTIDE SEQUENCE</scope>
    <source>
        <strain evidence="2">DAOMC 236426</strain>
    </source>
</reference>
<proteinExistence type="predicted"/>
<evidence type="ECO:0000256" key="1">
    <source>
        <dbReference type="SAM" id="MobiDB-lite"/>
    </source>
</evidence>
<sequence>MRDCEALKQYLDSGILVKDFRGYYWMAGGSPVPPYSVEVRLVKALRDLGHVPRAQVPSTTNSIIYPQVSLIEVVGSSFSARISVYGANRNSQQSSERPKPYNRPSSPSGPAARTRSQAHHSSPAAAQGLPSTPASASAPAPGVPPPSAPSQATASCSQDSVTPQAPLFVVGDAEMTEADGEKKRQARRYTLTSDLSRSFGLVWTLLGSPFLMLRSHSRSHSSLPFRSVPIRFRSQSIFDSTPRR</sequence>